<organism evidence="2 3">
    <name type="scientific">Clostridium tetanomorphum</name>
    <dbReference type="NCBI Taxonomy" id="1553"/>
    <lineage>
        <taxon>Bacteria</taxon>
        <taxon>Bacillati</taxon>
        <taxon>Bacillota</taxon>
        <taxon>Clostridia</taxon>
        <taxon>Eubacteriales</taxon>
        <taxon>Clostridiaceae</taxon>
        <taxon>Clostridium</taxon>
    </lineage>
</organism>
<dbReference type="InterPro" id="IPR011990">
    <property type="entry name" value="TPR-like_helical_dom_sf"/>
</dbReference>
<evidence type="ECO:0000313" key="2">
    <source>
        <dbReference type="EMBL" id="MBC2396427.1"/>
    </source>
</evidence>
<dbReference type="Pfam" id="PF13181">
    <property type="entry name" value="TPR_8"/>
    <property type="match status" value="2"/>
</dbReference>
<dbReference type="PANTHER" id="PTHR43630">
    <property type="entry name" value="POLY-BETA-1,6-N-ACETYL-D-GLUCOSAMINE SYNTHASE"/>
    <property type="match status" value="1"/>
</dbReference>
<dbReference type="Gene3D" id="1.25.40.10">
    <property type="entry name" value="Tetratricopeptide repeat domain"/>
    <property type="match status" value="1"/>
</dbReference>
<dbReference type="InterPro" id="IPR029044">
    <property type="entry name" value="Nucleotide-diphossugar_trans"/>
</dbReference>
<dbReference type="SUPFAM" id="SSF48452">
    <property type="entry name" value="TPR-like"/>
    <property type="match status" value="1"/>
</dbReference>
<dbReference type="InterPro" id="IPR019734">
    <property type="entry name" value="TPR_rpt"/>
</dbReference>
<sequence>MISLCMIVKNEEDNLDRCLKSIEGIVDQIIIVDTGSTDSTVNIAQKYTDEIYYYKWDNDFSAARNFSLEKAKGDWILLLDGDDEVPEEYKNKILELTSNKNIEGYFFKTINFLNSSYNNKDVIVNSNFRLFQNKPFYRFSGRIHEQLASNIKKICPEAILKTEDIEIYHYGYLQENVEKKNKRQRNLKILEEEIKASPNDPFTEFNLASEYYSLRQYDKAIPLYIKAMTNCSPNLAYYTKIIIRLTLCFIETKLYEKAYDCINTGLKYYNKLSDFYYLRSLIHLNLSKPTLAIDDLNKCIEYGEPPQEIAFFSGVGSYLSYERLANIYSSLEDYEKCLDCCYKTLNYNSNINIIYLLVHCLYKLNLDKNYIRNTLNKLFGNNLSNSASIISHILVCEKDYALALEYCNVGLNSKKDDKLFYLKGLCEFKLFNFNGCLNSFSNIVSDAYKEESLLFKFLSYIKLNKEDEISNLLNEKSKVTDICKCYYLLINSKEVNDITDDENESIIYSKIIFKLLDILLEFEEYDNFEKALELLNLINDNTLLLKLGKLYFKYEKYNLSMKELLRSINLMNVMDGEGANILNKLYLRM</sequence>
<reference evidence="2 3" key="1">
    <citation type="submission" date="2020-04" db="EMBL/GenBank/DDBJ databases">
        <title>Genomic insights into acetone-butanol-ethanol (ABE) fermentation by sequencing solventogenic clostridia strains.</title>
        <authorList>
            <person name="Brown S."/>
        </authorList>
    </citation>
    <scope>NUCLEOTIDE SEQUENCE [LARGE SCALE GENOMIC DNA]</scope>
    <source>
        <strain evidence="2 3">DJ011</strain>
    </source>
</reference>
<dbReference type="Pfam" id="PF00535">
    <property type="entry name" value="Glycos_transf_2"/>
    <property type="match status" value="1"/>
</dbReference>
<dbReference type="CDD" id="cd02511">
    <property type="entry name" value="Beta4Glucosyltransferase"/>
    <property type="match status" value="1"/>
</dbReference>
<accession>A0A923E725</accession>
<dbReference type="RefSeq" id="WP_035148722.1">
    <property type="nucleotide sequence ID" value="NZ_JAAZWO010000001.1"/>
</dbReference>
<dbReference type="SUPFAM" id="SSF53448">
    <property type="entry name" value="Nucleotide-diphospho-sugar transferases"/>
    <property type="match status" value="1"/>
</dbReference>
<dbReference type="Gene3D" id="3.90.550.10">
    <property type="entry name" value="Spore Coat Polysaccharide Biosynthesis Protein SpsA, Chain A"/>
    <property type="match status" value="1"/>
</dbReference>
<dbReference type="SMART" id="SM00028">
    <property type="entry name" value="TPR"/>
    <property type="match status" value="4"/>
</dbReference>
<evidence type="ECO:0000259" key="1">
    <source>
        <dbReference type="Pfam" id="PF00535"/>
    </source>
</evidence>
<evidence type="ECO:0000313" key="3">
    <source>
        <dbReference type="Proteomes" id="UP000563151"/>
    </source>
</evidence>
<dbReference type="Proteomes" id="UP000563151">
    <property type="component" value="Unassembled WGS sequence"/>
</dbReference>
<feature type="domain" description="Glycosyltransferase 2-like" evidence="1">
    <location>
        <begin position="3"/>
        <end position="120"/>
    </location>
</feature>
<dbReference type="PANTHER" id="PTHR43630:SF2">
    <property type="entry name" value="GLYCOSYLTRANSFERASE"/>
    <property type="match status" value="1"/>
</dbReference>
<dbReference type="InterPro" id="IPR001173">
    <property type="entry name" value="Glyco_trans_2-like"/>
</dbReference>
<protein>
    <submittedName>
        <fullName evidence="2">Glycosyltransferase family 2 protein</fullName>
    </submittedName>
</protein>
<comment type="caution">
    <text evidence="2">The sequence shown here is derived from an EMBL/GenBank/DDBJ whole genome shotgun (WGS) entry which is preliminary data.</text>
</comment>
<gene>
    <name evidence="2" type="ORF">HGG79_01360</name>
</gene>
<dbReference type="EMBL" id="JAAZWO010000001">
    <property type="protein sequence ID" value="MBC2396427.1"/>
    <property type="molecule type" value="Genomic_DNA"/>
</dbReference>
<keyword evidence="3" id="KW-1185">Reference proteome</keyword>
<dbReference type="AlphaFoldDB" id="A0A923E725"/>
<name>A0A923E725_CLOTT</name>
<proteinExistence type="predicted"/>